<dbReference type="InterPro" id="IPR024300">
    <property type="entry name" value="SipL_SPOCS_dom"/>
</dbReference>
<reference evidence="3" key="1">
    <citation type="submission" date="2016-11" db="EMBL/GenBank/DDBJ databases">
        <authorList>
            <person name="Varghese N."/>
            <person name="Submissions S."/>
        </authorList>
    </citation>
    <scope>NUCLEOTIDE SEQUENCE [LARGE SCALE GENOMIC DNA]</scope>
    <source>
        <strain evidence="3">DSM 17957</strain>
    </source>
</reference>
<dbReference type="PANTHER" id="PTHR33734">
    <property type="entry name" value="LYSM DOMAIN-CONTAINING GPI-ANCHORED PROTEIN 2"/>
    <property type="match status" value="1"/>
</dbReference>
<keyword evidence="3" id="KW-1185">Reference proteome</keyword>
<evidence type="ECO:0000313" key="3">
    <source>
        <dbReference type="Proteomes" id="UP000184536"/>
    </source>
</evidence>
<evidence type="ECO:0000313" key="2">
    <source>
        <dbReference type="EMBL" id="SHI72770.1"/>
    </source>
</evidence>
<dbReference type="Pfam" id="PF01476">
    <property type="entry name" value="LysM"/>
    <property type="match status" value="1"/>
</dbReference>
<protein>
    <submittedName>
        <fullName evidence="2">LysM domain-containing protein</fullName>
    </submittedName>
</protein>
<proteinExistence type="predicted"/>
<accession>A0A1M6DHX0</accession>
<dbReference type="STRING" id="1121919.SAMN02745975_00459"/>
<dbReference type="GO" id="GO:0008932">
    <property type="term" value="F:lytic endotransglycosylase activity"/>
    <property type="evidence" value="ECO:0007669"/>
    <property type="project" value="TreeGrafter"/>
</dbReference>
<dbReference type="SUPFAM" id="SSF54106">
    <property type="entry name" value="LysM domain"/>
    <property type="match status" value="1"/>
</dbReference>
<dbReference type="PROSITE" id="PS51782">
    <property type="entry name" value="LYSM"/>
    <property type="match status" value="1"/>
</dbReference>
<organism evidence="2 3">
    <name type="scientific">Geosporobacter subterraneus DSM 17957</name>
    <dbReference type="NCBI Taxonomy" id="1121919"/>
    <lineage>
        <taxon>Bacteria</taxon>
        <taxon>Bacillati</taxon>
        <taxon>Bacillota</taxon>
        <taxon>Clostridia</taxon>
        <taxon>Peptostreptococcales</taxon>
        <taxon>Thermotaleaceae</taxon>
        <taxon>Geosporobacter</taxon>
    </lineage>
</organism>
<name>A0A1M6DHX0_9FIRM</name>
<feature type="domain" description="LysM" evidence="1">
    <location>
        <begin position="472"/>
        <end position="516"/>
    </location>
</feature>
<dbReference type="EMBL" id="FQZV01000006">
    <property type="protein sequence ID" value="SHI72770.1"/>
    <property type="molecule type" value="Genomic_DNA"/>
</dbReference>
<evidence type="ECO:0000259" key="1">
    <source>
        <dbReference type="PROSITE" id="PS51782"/>
    </source>
</evidence>
<dbReference type="Gene3D" id="3.10.350.10">
    <property type="entry name" value="LysM domain"/>
    <property type="match status" value="1"/>
</dbReference>
<dbReference type="AlphaFoldDB" id="A0A1M6DHX0"/>
<dbReference type="Pfam" id="PF12673">
    <property type="entry name" value="SipL"/>
    <property type="match status" value="3"/>
</dbReference>
<dbReference type="Proteomes" id="UP000184536">
    <property type="component" value="Unassembled WGS sequence"/>
</dbReference>
<dbReference type="SMART" id="SM00257">
    <property type="entry name" value="LysM"/>
    <property type="match status" value="1"/>
</dbReference>
<gene>
    <name evidence="2" type="ORF">SAMN02745975_00459</name>
</gene>
<dbReference type="InterPro" id="IPR018392">
    <property type="entry name" value="LysM"/>
</dbReference>
<dbReference type="CDD" id="cd00118">
    <property type="entry name" value="LysM"/>
    <property type="match status" value="1"/>
</dbReference>
<dbReference type="PANTHER" id="PTHR33734:SF22">
    <property type="entry name" value="MEMBRANE-BOUND LYTIC MUREIN TRANSGLYCOSYLASE D"/>
    <property type="match status" value="1"/>
</dbReference>
<sequence>MSVELIRDLLKIDQVKGENQTQVLVEGDILVPDIKPDISNVLTVEGAANITKKEVQQDKIVVDGVVNFKIFYTAENGEQPMYSMNASAGFSQNIDMPGIKPDMMGEVAAEVEHVDFQITNERKLAVKSVVNLSAKALDSARMDVLREIYGLEDIQVLRNKIQYNDLVGTNHAETIVRETFEVDENLPEIREILRCEAVAVEKETKVTDGKIIISGIVKTNTLYLGEDDRNPMIQLKHEIPFTHFVELNGAMKDMDSKINIKVDDIFTEVKENLDRDRKLFDVEATVKIDASVFDKEEKEVIIDAYSPSKKLKVEKKPVIFQQTLGKNTANMIVKETLDIPENQGDAFKILSVNTRPVLTDYSLTEDKTIIEGVIEADVLYLSQGKDQKVHSFQQEIPFRHFVEIPGTKENMEADVDIKVFDVDFSLINPEQVEVKVNVGASCVVKKNAQLEVLVNAEELEEVVDVTKNPSMTIYFVQPGDTLWKIAKRYNTTVENIVKTNEIADPNHIMPGNQIIIQKTYEYKF</sequence>
<dbReference type="InterPro" id="IPR036779">
    <property type="entry name" value="LysM_dom_sf"/>
</dbReference>
<dbReference type="RefSeq" id="WP_190014085.1">
    <property type="nucleotide sequence ID" value="NZ_FQZV01000006.1"/>
</dbReference>